<evidence type="ECO:0000259" key="2">
    <source>
        <dbReference type="PROSITE" id="PS00036"/>
    </source>
</evidence>
<feature type="region of interest" description="Disordered" evidence="1">
    <location>
        <begin position="1"/>
        <end position="46"/>
    </location>
</feature>
<evidence type="ECO:0000313" key="3">
    <source>
        <dbReference type="EMBL" id="KAK4507336.1"/>
    </source>
</evidence>
<proteinExistence type="predicted"/>
<dbReference type="PROSITE" id="PS00036">
    <property type="entry name" value="BZIP_BASIC"/>
    <property type="match status" value="1"/>
</dbReference>
<dbReference type="Proteomes" id="UP001305779">
    <property type="component" value="Unassembled WGS sequence"/>
</dbReference>
<accession>A0ABR0F1X7</accession>
<reference evidence="3 4" key="1">
    <citation type="journal article" date="2023" name="G3 (Bethesda)">
        <title>A chromosome-level genome assembly of Zasmidium syzygii isolated from banana leaves.</title>
        <authorList>
            <person name="van Westerhoven A.C."/>
            <person name="Mehrabi R."/>
            <person name="Talebi R."/>
            <person name="Steentjes M.B.F."/>
            <person name="Corcolon B."/>
            <person name="Chong P.A."/>
            <person name="Kema G.H.J."/>
            <person name="Seidl M.F."/>
        </authorList>
    </citation>
    <scope>NUCLEOTIDE SEQUENCE [LARGE SCALE GENOMIC DNA]</scope>
    <source>
        <strain evidence="3 4">P124</strain>
    </source>
</reference>
<dbReference type="EMBL" id="JAXOVC010000001">
    <property type="protein sequence ID" value="KAK4507336.1"/>
    <property type="molecule type" value="Genomic_DNA"/>
</dbReference>
<dbReference type="SUPFAM" id="SSF57959">
    <property type="entry name" value="Leucine zipper domain"/>
    <property type="match status" value="1"/>
</dbReference>
<feature type="compositionally biased region" description="Pro residues" evidence="1">
    <location>
        <begin position="183"/>
        <end position="199"/>
    </location>
</feature>
<organism evidence="3 4">
    <name type="scientific">Zasmidium cellare</name>
    <name type="common">Wine cellar mold</name>
    <name type="synonym">Racodium cellare</name>
    <dbReference type="NCBI Taxonomy" id="395010"/>
    <lineage>
        <taxon>Eukaryota</taxon>
        <taxon>Fungi</taxon>
        <taxon>Dikarya</taxon>
        <taxon>Ascomycota</taxon>
        <taxon>Pezizomycotina</taxon>
        <taxon>Dothideomycetes</taxon>
        <taxon>Dothideomycetidae</taxon>
        <taxon>Mycosphaerellales</taxon>
        <taxon>Mycosphaerellaceae</taxon>
        <taxon>Zasmidium</taxon>
    </lineage>
</organism>
<feature type="domain" description="BZIP" evidence="2">
    <location>
        <begin position="77"/>
        <end position="91"/>
    </location>
</feature>
<feature type="compositionally biased region" description="Basic and acidic residues" evidence="1">
    <location>
        <begin position="163"/>
        <end position="173"/>
    </location>
</feature>
<dbReference type="Pfam" id="PF07716">
    <property type="entry name" value="bZIP_2"/>
    <property type="match status" value="1"/>
</dbReference>
<feature type="compositionally biased region" description="Pro residues" evidence="1">
    <location>
        <begin position="214"/>
        <end position="233"/>
    </location>
</feature>
<feature type="region of interest" description="Disordered" evidence="1">
    <location>
        <begin position="125"/>
        <end position="279"/>
    </location>
</feature>
<dbReference type="Gene3D" id="1.20.5.170">
    <property type="match status" value="1"/>
</dbReference>
<comment type="caution">
    <text evidence="3">The sequence shown here is derived from an EMBL/GenBank/DDBJ whole genome shotgun (WGS) entry which is preliminary data.</text>
</comment>
<gene>
    <name evidence="3" type="ORF">PRZ48_001071</name>
</gene>
<evidence type="ECO:0000313" key="4">
    <source>
        <dbReference type="Proteomes" id="UP001305779"/>
    </source>
</evidence>
<evidence type="ECO:0000256" key="1">
    <source>
        <dbReference type="SAM" id="MobiDB-lite"/>
    </source>
</evidence>
<keyword evidence="4" id="KW-1185">Reference proteome</keyword>
<dbReference type="CDD" id="cd14705">
    <property type="entry name" value="bZIP_Zip1"/>
    <property type="match status" value="1"/>
</dbReference>
<feature type="region of interest" description="Disordered" evidence="1">
    <location>
        <begin position="70"/>
        <end position="103"/>
    </location>
</feature>
<dbReference type="InterPro" id="IPR004827">
    <property type="entry name" value="bZIP"/>
</dbReference>
<protein>
    <recommendedName>
        <fullName evidence="2">BZIP domain-containing protein</fullName>
    </recommendedName>
</protein>
<dbReference type="InterPro" id="IPR046347">
    <property type="entry name" value="bZIP_sf"/>
</dbReference>
<sequence>MPTLSSAYSAGLDSSIGGPGAGSAPTSVRPDRQRPMGVPISSSGGQNVYQMMTLETTSGTVQLPVDVQAASRVADEKRRRNAGASARFRQRRKEKEKEASSTIGRLEQQVKDLSEDVDFYKRVVLQVPGGDRHFPRPQSPRHRRRSSSLAGPSSAAYVPIHEQGGRSPDDGRNLRRRTSTLSLPPPPQPQGLPGPPPAFQPSGYAPPTYGQPLAPQPPPPPPTAQPGPGPLPSPLGHRGTLPAPPGPPPQLMQAQPQTGPWNPYADRRPGGNGPPPNSR</sequence>
<name>A0ABR0F1X7_ZASCE</name>